<name>A0ABR3DNG3_NEUIN</name>
<proteinExistence type="predicted"/>
<protein>
    <submittedName>
        <fullName evidence="2">Uncharacterized protein</fullName>
    </submittedName>
</protein>
<feature type="compositionally biased region" description="Basic residues" evidence="1">
    <location>
        <begin position="108"/>
        <end position="118"/>
    </location>
</feature>
<gene>
    <name evidence="2" type="ORF">QR685DRAFT_339</name>
</gene>
<accession>A0ABR3DNG3</accession>
<organism evidence="2 3">
    <name type="scientific">Neurospora intermedia</name>
    <dbReference type="NCBI Taxonomy" id="5142"/>
    <lineage>
        <taxon>Eukaryota</taxon>
        <taxon>Fungi</taxon>
        <taxon>Dikarya</taxon>
        <taxon>Ascomycota</taxon>
        <taxon>Pezizomycotina</taxon>
        <taxon>Sordariomycetes</taxon>
        <taxon>Sordariomycetidae</taxon>
        <taxon>Sordariales</taxon>
        <taxon>Sordariaceae</taxon>
        <taxon>Neurospora</taxon>
    </lineage>
</organism>
<dbReference type="Proteomes" id="UP001451303">
    <property type="component" value="Unassembled WGS sequence"/>
</dbReference>
<feature type="region of interest" description="Disordered" evidence="1">
    <location>
        <begin position="101"/>
        <end position="121"/>
    </location>
</feature>
<dbReference type="EMBL" id="JAVLET010000001">
    <property type="protein sequence ID" value="KAL0474184.1"/>
    <property type="molecule type" value="Genomic_DNA"/>
</dbReference>
<reference evidence="2 3" key="1">
    <citation type="submission" date="2023-09" db="EMBL/GenBank/DDBJ databases">
        <title>Multi-omics analysis of a traditional fermented food reveals byproduct-associated fungal strains for waste-to-food upcycling.</title>
        <authorList>
            <consortium name="Lawrence Berkeley National Laboratory"/>
            <person name="Rekdal V.M."/>
            <person name="Villalobos-Escobedo J.M."/>
            <person name="Rodriguez-Valeron N."/>
            <person name="Garcia M.O."/>
            <person name="Vasquez D.P."/>
            <person name="Damayanti I."/>
            <person name="Sorensen P.M."/>
            <person name="Baidoo E.E."/>
            <person name="De Carvalho A.C."/>
            <person name="Riley R."/>
            <person name="Lipzen A."/>
            <person name="He G."/>
            <person name="Yan M."/>
            <person name="Haridas S."/>
            <person name="Daum C."/>
            <person name="Yoshinaga Y."/>
            <person name="Ng V."/>
            <person name="Grigoriev I.V."/>
            <person name="Munk R."/>
            <person name="Nuraida L."/>
            <person name="Wijaya C.H."/>
            <person name="Morales P.-C."/>
            <person name="Keasling J.D."/>
        </authorList>
    </citation>
    <scope>NUCLEOTIDE SEQUENCE [LARGE SCALE GENOMIC DNA]</scope>
    <source>
        <strain evidence="2 3">FGSC 2613</strain>
    </source>
</reference>
<evidence type="ECO:0000313" key="2">
    <source>
        <dbReference type="EMBL" id="KAL0474184.1"/>
    </source>
</evidence>
<evidence type="ECO:0000256" key="1">
    <source>
        <dbReference type="SAM" id="MobiDB-lite"/>
    </source>
</evidence>
<comment type="caution">
    <text evidence="2">The sequence shown here is derived from an EMBL/GenBank/DDBJ whole genome shotgun (WGS) entry which is preliminary data.</text>
</comment>
<evidence type="ECO:0000313" key="3">
    <source>
        <dbReference type="Proteomes" id="UP001451303"/>
    </source>
</evidence>
<keyword evidence="3" id="KW-1185">Reference proteome</keyword>
<sequence>MKVWYLRCWGSRSSSCSGFSQVGSFRHFSHYQSCETDLIKTYIRVIATYYYTEDQQRVQWTCVVSGNLQISPLRRETSWNALTVTTKCPLALPGRFLRTSQAASQPQRKVKKKSRKKGGARDLARKRYDSYLQGNNEPLALNGTIEFEVHSCYGGAPWMSSTTHKEMVRHWQPESADVGTLIPAIIGERIVVSSRLHSWVLLEAVDSSLANSCTNKPNTLRSVYQTLNSTPRAYLDALDGFWPVCL</sequence>